<name>A0ABW4NHE2_9SPHN</name>
<evidence type="ECO:0008006" key="3">
    <source>
        <dbReference type="Google" id="ProtNLM"/>
    </source>
</evidence>
<evidence type="ECO:0000313" key="1">
    <source>
        <dbReference type="EMBL" id="MFD1788270.1"/>
    </source>
</evidence>
<protein>
    <recommendedName>
        <fullName evidence="3">Protein kinase domain-containing protein</fullName>
    </recommendedName>
</protein>
<keyword evidence="2" id="KW-1185">Reference proteome</keyword>
<dbReference type="EMBL" id="JBHUFC010000003">
    <property type="protein sequence ID" value="MFD1788270.1"/>
    <property type="molecule type" value="Genomic_DNA"/>
</dbReference>
<proteinExistence type="predicted"/>
<dbReference type="Proteomes" id="UP001597283">
    <property type="component" value="Unassembled WGS sequence"/>
</dbReference>
<evidence type="ECO:0000313" key="2">
    <source>
        <dbReference type="Proteomes" id="UP001597283"/>
    </source>
</evidence>
<reference evidence="2" key="1">
    <citation type="journal article" date="2019" name="Int. J. Syst. Evol. Microbiol.">
        <title>The Global Catalogue of Microorganisms (GCM) 10K type strain sequencing project: providing services to taxonomists for standard genome sequencing and annotation.</title>
        <authorList>
            <consortium name="The Broad Institute Genomics Platform"/>
            <consortium name="The Broad Institute Genome Sequencing Center for Infectious Disease"/>
            <person name="Wu L."/>
            <person name="Ma J."/>
        </authorList>
    </citation>
    <scope>NUCLEOTIDE SEQUENCE [LARGE SCALE GENOMIC DNA]</scope>
    <source>
        <strain evidence="2">Q85</strain>
    </source>
</reference>
<accession>A0ABW4NHE2</accession>
<dbReference type="RefSeq" id="WP_380940654.1">
    <property type="nucleotide sequence ID" value="NZ_JBHUFC010000003.1"/>
</dbReference>
<gene>
    <name evidence="1" type="ORF">ACFSC3_11870</name>
</gene>
<sequence length="131" mass="15130">MSKADIETLIEAEPFAKGTARHAYRMKSDTNAIVKKSIQPRNYSNFLEWTIWLGSEPHPQLENVLGRCHCLSVTGEYLIMERLDDIEKSDYRLIRDVPAWFNDTKPSAFGKRNGVIKIRDYGMVHFAELLN</sequence>
<organism evidence="1 2">
    <name type="scientific">Sphingomonas floccifaciens</name>
    <dbReference type="NCBI Taxonomy" id="1844115"/>
    <lineage>
        <taxon>Bacteria</taxon>
        <taxon>Pseudomonadati</taxon>
        <taxon>Pseudomonadota</taxon>
        <taxon>Alphaproteobacteria</taxon>
        <taxon>Sphingomonadales</taxon>
        <taxon>Sphingomonadaceae</taxon>
        <taxon>Sphingomonas</taxon>
    </lineage>
</organism>
<comment type="caution">
    <text evidence="1">The sequence shown here is derived from an EMBL/GenBank/DDBJ whole genome shotgun (WGS) entry which is preliminary data.</text>
</comment>